<evidence type="ECO:0000256" key="4">
    <source>
        <dbReference type="ARBA" id="ARBA00023027"/>
    </source>
</evidence>
<feature type="domain" description="Aldehyde dehydrogenase" evidence="9">
    <location>
        <begin position="30"/>
        <end position="479"/>
    </location>
</feature>
<dbReference type="Gene3D" id="3.40.605.10">
    <property type="entry name" value="Aldehyde Dehydrogenase, Chain A, domain 1"/>
    <property type="match status" value="1"/>
</dbReference>
<comment type="subunit">
    <text evidence="2">Homotetramer.</text>
</comment>
<evidence type="ECO:0000313" key="10">
    <source>
        <dbReference type="EMBL" id="URE05762.1"/>
    </source>
</evidence>
<dbReference type="FunFam" id="3.40.605.10:FF:000011">
    <property type="entry name" value="ALD5p Mitochondrial aldehyde dehydrogenase"/>
    <property type="match status" value="1"/>
</dbReference>
<organism evidence="10 11">
    <name type="scientific">Musa troglodytarum</name>
    <name type="common">fe'i banana</name>
    <dbReference type="NCBI Taxonomy" id="320322"/>
    <lineage>
        <taxon>Eukaryota</taxon>
        <taxon>Viridiplantae</taxon>
        <taxon>Streptophyta</taxon>
        <taxon>Embryophyta</taxon>
        <taxon>Tracheophyta</taxon>
        <taxon>Spermatophyta</taxon>
        <taxon>Magnoliopsida</taxon>
        <taxon>Liliopsida</taxon>
        <taxon>Zingiberales</taxon>
        <taxon>Musaceae</taxon>
        <taxon>Musa</taxon>
    </lineage>
</organism>
<evidence type="ECO:0000256" key="5">
    <source>
        <dbReference type="ARBA" id="ARBA00050461"/>
    </source>
</evidence>
<comment type="similarity">
    <text evidence="1 8">Belongs to the aldehyde dehydrogenase family.</text>
</comment>
<name>A0A9E7G3S1_9LILI</name>
<evidence type="ECO:0000313" key="11">
    <source>
        <dbReference type="Proteomes" id="UP001055439"/>
    </source>
</evidence>
<dbReference type="Gene3D" id="3.40.309.10">
    <property type="entry name" value="Aldehyde Dehydrogenase, Chain A, domain 2"/>
    <property type="match status" value="1"/>
</dbReference>
<keyword evidence="11" id="KW-1185">Reference proteome</keyword>
<evidence type="ECO:0000256" key="6">
    <source>
        <dbReference type="ARBA" id="ARBA00068140"/>
    </source>
</evidence>
<dbReference type="EMBL" id="CP097507">
    <property type="protein sequence ID" value="URE05762.1"/>
    <property type="molecule type" value="Genomic_DNA"/>
</dbReference>
<evidence type="ECO:0000256" key="8">
    <source>
        <dbReference type="RuleBase" id="RU003345"/>
    </source>
</evidence>
<dbReference type="Pfam" id="PF00171">
    <property type="entry name" value="Aldedh"/>
    <property type="match status" value="1"/>
</dbReference>
<dbReference type="InterPro" id="IPR016161">
    <property type="entry name" value="Ald_DH/histidinol_DH"/>
</dbReference>
<evidence type="ECO:0000256" key="3">
    <source>
        <dbReference type="ARBA" id="ARBA00023002"/>
    </source>
</evidence>
<dbReference type="InterPro" id="IPR015590">
    <property type="entry name" value="Aldehyde_DH_dom"/>
</dbReference>
<proteinExistence type="inferred from homology"/>
<dbReference type="PANTHER" id="PTHR11699">
    <property type="entry name" value="ALDEHYDE DEHYDROGENASE-RELATED"/>
    <property type="match status" value="1"/>
</dbReference>
<dbReference type="FunFam" id="3.40.605.10:FF:000026">
    <property type="entry name" value="Aldehyde dehydrogenase, putative"/>
    <property type="match status" value="1"/>
</dbReference>
<dbReference type="PROSITE" id="PS00687">
    <property type="entry name" value="ALDEHYDE_DEHYDR_GLU"/>
    <property type="match status" value="1"/>
</dbReference>
<gene>
    <name evidence="10" type="ORF">MUK42_18935</name>
</gene>
<accession>A0A9E7G3S1</accession>
<dbReference type="GO" id="GO:0004030">
    <property type="term" value="F:aldehyde dehydrogenase [NAD(P)+] activity"/>
    <property type="evidence" value="ECO:0007669"/>
    <property type="project" value="UniProtKB-ARBA"/>
</dbReference>
<reference evidence="10" key="1">
    <citation type="submission" date="2022-05" db="EMBL/GenBank/DDBJ databases">
        <title>The Musa troglodytarum L. genome provides insights into the mechanism of non-climacteric behaviour and enrichment of carotenoids.</title>
        <authorList>
            <person name="Wang J."/>
        </authorList>
    </citation>
    <scope>NUCLEOTIDE SEQUENCE</scope>
    <source>
        <tissue evidence="10">Leaf</tissue>
    </source>
</reference>
<sequence>MASEANSSAGDGLKLPEIKFTKLFIDGCFVDAVSGKTFESRDPRNGEVIANIAAGDKEDVDLAVKAAREAFDHGKWPRMSGSERGRIMMKYADLIEQHAEELAALECLDAGKLFSVNKTKDVPVAWNVVRYYAGAADKIHGETLKLSGEFQGYTLREPIGVVGHIIPWNFPIIMFFFKVAPALAAGCTMLVKPAEQTPLTALYCAHLAKQAGLPDGVLNVVTGFGATAGAAIASHMDVDKVSFTGSTEVGRLVMEAAARSNLKSVSLELGGKSPVIICDDADIDMAGEICVAGSRVYVQEGIYDEFVRKIAESCKSWIVGDPFCPHVHQGPQVDRKQFEKVLRYIDHGKREGATILTGGKACGETGFYIEPTIFTDVKENMLIAQDEIFGPVMSLMKFKTIEEAIERANDTRYGLAAGIVTKDINRANRLSRSIRAGIIWINCYLEFENDCPFGGYKMSGFGRDNGMHALEKYLQVKSVVIPIYGSPWR</sequence>
<dbReference type="FunFam" id="3.40.309.10:FF:000065">
    <property type="entry name" value="Aldehyde dehydrogenase3"/>
    <property type="match status" value="1"/>
</dbReference>
<dbReference type="OrthoDB" id="310895at2759"/>
<dbReference type="AlphaFoldDB" id="A0A9E7G3S1"/>
<evidence type="ECO:0000256" key="7">
    <source>
        <dbReference type="PROSITE-ProRule" id="PRU10007"/>
    </source>
</evidence>
<evidence type="ECO:0000256" key="1">
    <source>
        <dbReference type="ARBA" id="ARBA00009986"/>
    </source>
</evidence>
<dbReference type="InterPro" id="IPR016162">
    <property type="entry name" value="Ald_DH_N"/>
</dbReference>
<dbReference type="SUPFAM" id="SSF53720">
    <property type="entry name" value="ALDH-like"/>
    <property type="match status" value="1"/>
</dbReference>
<feature type="active site" evidence="7">
    <location>
        <position position="268"/>
    </location>
</feature>
<evidence type="ECO:0000259" key="9">
    <source>
        <dbReference type="Pfam" id="PF00171"/>
    </source>
</evidence>
<keyword evidence="4" id="KW-0520">NAD</keyword>
<protein>
    <recommendedName>
        <fullName evidence="6">Aldehyde dehydrogenase 1</fullName>
    </recommendedName>
</protein>
<keyword evidence="3 8" id="KW-0560">Oxidoreductase</keyword>
<dbReference type="Proteomes" id="UP001055439">
    <property type="component" value="Chromosome 5"/>
</dbReference>
<dbReference type="InterPro" id="IPR016163">
    <property type="entry name" value="Ald_DH_C"/>
</dbReference>
<dbReference type="InterPro" id="IPR029510">
    <property type="entry name" value="Ald_DH_CS_GLU"/>
</dbReference>
<evidence type="ECO:0000256" key="2">
    <source>
        <dbReference type="ARBA" id="ARBA00011881"/>
    </source>
</evidence>
<comment type="catalytic activity">
    <reaction evidence="5">
        <text>octanal + NADP(+) + H2O = octanoate + NADPH + 2 H(+)</text>
        <dbReference type="Rhea" id="RHEA:59904"/>
        <dbReference type="ChEBI" id="CHEBI:15377"/>
        <dbReference type="ChEBI" id="CHEBI:15378"/>
        <dbReference type="ChEBI" id="CHEBI:17935"/>
        <dbReference type="ChEBI" id="CHEBI:25646"/>
        <dbReference type="ChEBI" id="CHEBI:57783"/>
        <dbReference type="ChEBI" id="CHEBI:58349"/>
    </reaction>
    <physiologicalReaction direction="left-to-right" evidence="5">
        <dbReference type="Rhea" id="RHEA:59905"/>
    </physiologicalReaction>
</comment>